<keyword evidence="11" id="KW-0564">Palmitate</keyword>
<evidence type="ECO:0000256" key="4">
    <source>
        <dbReference type="ARBA" id="ARBA00022606"/>
    </source>
</evidence>
<dbReference type="GO" id="GO:0007601">
    <property type="term" value="P:visual perception"/>
    <property type="evidence" value="ECO:0007669"/>
    <property type="project" value="UniProtKB-KW"/>
</dbReference>
<keyword evidence="8" id="KW-0157">Chromophore</keyword>
<keyword evidence="5 22" id="KW-0812">Transmembrane</keyword>
<reference evidence="26 27" key="2">
    <citation type="journal article" date="2021" name="J. Hered.">
        <title>Feather Gene Expression Elucidates the Developmental Basis of Plumage Iridescence in African Starlings.</title>
        <authorList>
            <person name="Rubenstein D.R."/>
            <person name="Corvelo A."/>
            <person name="MacManes M.D."/>
            <person name="Maia R."/>
            <person name="Narzisi G."/>
            <person name="Rousaki A."/>
            <person name="Vandenabeele P."/>
            <person name="Shawkey M.D."/>
            <person name="Solomon J."/>
        </authorList>
    </citation>
    <scope>NUCLEOTIDE SEQUENCE [LARGE SCALE GENOMIC DNA]</scope>
    <source>
        <strain evidence="26">SS15</strain>
    </source>
</reference>
<evidence type="ECO:0000313" key="26">
    <source>
        <dbReference type="EMBL" id="KAI1241287.1"/>
    </source>
</evidence>
<keyword evidence="12" id="KW-1015">Disulfide bond</keyword>
<evidence type="ECO:0000256" key="19">
    <source>
        <dbReference type="ARBA" id="ARBA00076328"/>
    </source>
</evidence>
<keyword evidence="3" id="KW-0600">Photoreceptor protein</keyword>
<keyword evidence="16" id="KW-0449">Lipoprotein</keyword>
<evidence type="ECO:0000256" key="15">
    <source>
        <dbReference type="ARBA" id="ARBA00023224"/>
    </source>
</evidence>
<keyword evidence="27" id="KW-1185">Reference proteome</keyword>
<feature type="non-terminal residue" evidence="25">
    <location>
        <position position="390"/>
    </location>
</feature>
<evidence type="ECO:0000256" key="23">
    <source>
        <dbReference type="SAM" id="Phobius"/>
    </source>
</evidence>
<keyword evidence="2" id="KW-1003">Cell membrane</keyword>
<feature type="transmembrane region" description="Helical" evidence="23">
    <location>
        <begin position="70"/>
        <end position="95"/>
    </location>
</feature>
<evidence type="ECO:0000313" key="27">
    <source>
        <dbReference type="Proteomes" id="UP000618051"/>
    </source>
</evidence>
<sequence>MNKEEYIPHYLQKEDPFASKLSREADIIAGFYLTIIGILSTLGNGYVIFMSSKRKKKLRPAEIMTVNLAVCDLGISVVGKPFSIISFFCHRWIFGWIGCRWYGWAGFFFGCGSLITMTAVSLDRYLKICHLSYGTWLKRHHAFICLAIIWAYATFWATVPFAGLGSYAPEPFGTSCTLDWWLAQASVAGQAFVLSILFFCLLFPTAVIVFSYVKIILKVKSSTKEVAHYDTRIQNSHILEMKLTKVAMLICAGFLIAWIPYAVVSVWSAFGQPDSVPIQLSVVPTLLAKSAAMYNPIIYQVIDCKFACCRSGGLKAKSSLKKSRCSACINDGGMVSLSKDEVEISTVLLQRPEATINLPHGSVDLQDHISLMQNIASGFGEENHPAIPPR</sequence>
<evidence type="ECO:0000313" key="25">
    <source>
        <dbReference type="EMBL" id="KAG0132993.1"/>
    </source>
</evidence>
<dbReference type="PROSITE" id="PS00237">
    <property type="entry name" value="G_PROTEIN_RECEP_F1_1"/>
    <property type="match status" value="1"/>
</dbReference>
<dbReference type="AlphaFoldDB" id="A0A835U3B9"/>
<keyword evidence="7 23" id="KW-1133">Transmembrane helix</keyword>
<keyword evidence="15 22" id="KW-0807">Transducer</keyword>
<dbReference type="PROSITE" id="PS50262">
    <property type="entry name" value="G_PROTEIN_RECEP_F1_2"/>
    <property type="match status" value="1"/>
</dbReference>
<dbReference type="GO" id="GO:0009881">
    <property type="term" value="F:photoreceptor activity"/>
    <property type="evidence" value="ECO:0007669"/>
    <property type="project" value="UniProtKB-KW"/>
</dbReference>
<organism evidence="25">
    <name type="scientific">Lamprotornis superbus</name>
    <dbReference type="NCBI Taxonomy" id="245042"/>
    <lineage>
        <taxon>Eukaryota</taxon>
        <taxon>Metazoa</taxon>
        <taxon>Chordata</taxon>
        <taxon>Craniata</taxon>
        <taxon>Vertebrata</taxon>
        <taxon>Euteleostomi</taxon>
        <taxon>Archelosauria</taxon>
        <taxon>Archosauria</taxon>
        <taxon>Dinosauria</taxon>
        <taxon>Saurischia</taxon>
        <taxon>Theropoda</taxon>
        <taxon>Coelurosauria</taxon>
        <taxon>Aves</taxon>
        <taxon>Neognathae</taxon>
        <taxon>Neoaves</taxon>
        <taxon>Telluraves</taxon>
        <taxon>Australaves</taxon>
        <taxon>Passeriformes</taxon>
        <taxon>Sturnidae</taxon>
        <taxon>Lamprotornis</taxon>
    </lineage>
</organism>
<feature type="domain" description="G-protein coupled receptors family 1 profile" evidence="24">
    <location>
        <begin position="43"/>
        <end position="299"/>
    </location>
</feature>
<dbReference type="Gene3D" id="1.20.1070.10">
    <property type="entry name" value="Rhodopsin 7-helix transmembrane proteins"/>
    <property type="match status" value="1"/>
</dbReference>
<dbReference type="GO" id="GO:0007604">
    <property type="term" value="P:phototransduction, UV"/>
    <property type="evidence" value="ECO:0007669"/>
    <property type="project" value="UniProtKB-ARBA"/>
</dbReference>
<evidence type="ECO:0000256" key="16">
    <source>
        <dbReference type="ARBA" id="ARBA00023288"/>
    </source>
</evidence>
<dbReference type="InterPro" id="IPR000276">
    <property type="entry name" value="GPCR_Rhodpsn"/>
</dbReference>
<reference evidence="26" key="3">
    <citation type="submission" date="2022-01" db="EMBL/GenBank/DDBJ databases">
        <authorList>
            <person name="Rubenstein D.R."/>
        </authorList>
    </citation>
    <scope>NUCLEOTIDE SEQUENCE</scope>
    <source>
        <strain evidence="26">SS15</strain>
        <tissue evidence="26">Liver</tissue>
    </source>
</reference>
<feature type="transmembrane region" description="Helical" evidence="23">
    <location>
        <begin position="187"/>
        <end position="213"/>
    </location>
</feature>
<evidence type="ECO:0000256" key="22">
    <source>
        <dbReference type="RuleBase" id="RU000688"/>
    </source>
</evidence>
<feature type="transmembrane region" description="Helical" evidence="23">
    <location>
        <begin position="246"/>
        <end position="270"/>
    </location>
</feature>
<evidence type="ECO:0000259" key="24">
    <source>
        <dbReference type="PROSITE" id="PS50262"/>
    </source>
</evidence>
<evidence type="ECO:0000256" key="14">
    <source>
        <dbReference type="ARBA" id="ARBA00023180"/>
    </source>
</evidence>
<keyword evidence="10 23" id="KW-0472">Membrane</keyword>
<feature type="transmembrane region" description="Helical" evidence="23">
    <location>
        <begin position="101"/>
        <end position="122"/>
    </location>
</feature>
<feature type="transmembrane region" description="Helical" evidence="23">
    <location>
        <begin position="27"/>
        <end position="49"/>
    </location>
</feature>
<keyword evidence="4" id="KW-0716">Sensory transduction</keyword>
<reference evidence="25" key="1">
    <citation type="submission" date="2020-10" db="EMBL/GenBank/DDBJ databases">
        <title>Feather gene expression reveals the developmental basis of iridescence in African starlings.</title>
        <authorList>
            <person name="Rubenstein D.R."/>
        </authorList>
    </citation>
    <scope>NUCLEOTIDE SEQUENCE</scope>
    <source>
        <strain evidence="25">SS15</strain>
        <tissue evidence="25">Liver</tissue>
    </source>
</reference>
<dbReference type="PANTHER" id="PTHR24240">
    <property type="entry name" value="OPSIN"/>
    <property type="match status" value="1"/>
</dbReference>
<evidence type="ECO:0000256" key="2">
    <source>
        <dbReference type="ARBA" id="ARBA00022475"/>
    </source>
</evidence>
<dbReference type="SUPFAM" id="SSF81321">
    <property type="entry name" value="Family A G protein-coupled receptor-like"/>
    <property type="match status" value="1"/>
</dbReference>
<dbReference type="GO" id="GO:0005502">
    <property type="term" value="F:11-cis retinal binding"/>
    <property type="evidence" value="ECO:0007669"/>
    <property type="project" value="UniProtKB-ARBA"/>
</dbReference>
<dbReference type="EMBL" id="JADDUC020000003">
    <property type="protein sequence ID" value="KAI1241287.1"/>
    <property type="molecule type" value="Genomic_DNA"/>
</dbReference>
<evidence type="ECO:0000256" key="9">
    <source>
        <dbReference type="ARBA" id="ARBA00023040"/>
    </source>
</evidence>
<dbReference type="CDD" id="cd15074">
    <property type="entry name" value="7tmA_Opsin5_neuropsin"/>
    <property type="match status" value="1"/>
</dbReference>
<evidence type="ECO:0000256" key="12">
    <source>
        <dbReference type="ARBA" id="ARBA00023157"/>
    </source>
</evidence>
<dbReference type="GO" id="GO:0005886">
    <property type="term" value="C:plasma membrane"/>
    <property type="evidence" value="ECO:0007669"/>
    <property type="project" value="UniProtKB-SubCell"/>
</dbReference>
<accession>A0A835U3B9</accession>
<dbReference type="EMBL" id="JADDUC010000007">
    <property type="protein sequence ID" value="KAG0132993.1"/>
    <property type="molecule type" value="Genomic_DNA"/>
</dbReference>
<dbReference type="Pfam" id="PF00001">
    <property type="entry name" value="7tm_1"/>
    <property type="match status" value="1"/>
</dbReference>
<evidence type="ECO:0000256" key="8">
    <source>
        <dbReference type="ARBA" id="ARBA00022991"/>
    </source>
</evidence>
<evidence type="ECO:0000256" key="17">
    <source>
        <dbReference type="ARBA" id="ARBA00023305"/>
    </source>
</evidence>
<keyword evidence="9 22" id="KW-0297">G-protein coupled receptor</keyword>
<evidence type="ECO:0000256" key="18">
    <source>
        <dbReference type="ARBA" id="ARBA00072213"/>
    </source>
</evidence>
<evidence type="ECO:0000256" key="20">
    <source>
        <dbReference type="ARBA" id="ARBA00078374"/>
    </source>
</evidence>
<evidence type="ECO:0000256" key="3">
    <source>
        <dbReference type="ARBA" id="ARBA00022543"/>
    </source>
</evidence>
<keyword evidence="13 22" id="KW-0675">Receptor</keyword>
<dbReference type="OrthoDB" id="5564849at2759"/>
<evidence type="ECO:0000256" key="21">
    <source>
        <dbReference type="ARBA" id="ARBA00082077"/>
    </source>
</evidence>
<evidence type="ECO:0000256" key="6">
    <source>
        <dbReference type="ARBA" id="ARBA00022925"/>
    </source>
</evidence>
<keyword evidence="14" id="KW-0325">Glycoprotein</keyword>
<comment type="similarity">
    <text evidence="22">Belongs to the G-protein coupled receptor 1 family.</text>
</comment>
<dbReference type="PRINTS" id="PR01244">
    <property type="entry name" value="PEROPSIN"/>
</dbReference>
<evidence type="ECO:0000256" key="1">
    <source>
        <dbReference type="ARBA" id="ARBA00004651"/>
    </source>
</evidence>
<dbReference type="InterPro" id="IPR050125">
    <property type="entry name" value="GPCR_opsins"/>
</dbReference>
<evidence type="ECO:0000256" key="13">
    <source>
        <dbReference type="ARBA" id="ARBA00023170"/>
    </source>
</evidence>
<dbReference type="FunFam" id="1.20.1070.10:FF:000104">
    <property type="entry name" value="Opsin 5"/>
    <property type="match status" value="1"/>
</dbReference>
<dbReference type="InterPro" id="IPR017452">
    <property type="entry name" value="GPCR_Rhodpsn_7TM"/>
</dbReference>
<evidence type="ECO:0000256" key="10">
    <source>
        <dbReference type="ARBA" id="ARBA00023136"/>
    </source>
</evidence>
<protein>
    <recommendedName>
        <fullName evidence="18">Opsin-5</fullName>
    </recommendedName>
    <alternativeName>
        <fullName evidence="21">G-protein coupled receptor 136</fullName>
    </alternativeName>
    <alternativeName>
        <fullName evidence="20">G-protein coupled receptor PGR12</fullName>
    </alternativeName>
    <alternativeName>
        <fullName evidence="19">Neuropsin</fullName>
    </alternativeName>
</protein>
<keyword evidence="17" id="KW-0844">Vision</keyword>
<dbReference type="PROSITE" id="PS00238">
    <property type="entry name" value="OPSIN"/>
    <property type="match status" value="1"/>
</dbReference>
<dbReference type="Proteomes" id="UP000618051">
    <property type="component" value="Unassembled WGS sequence"/>
</dbReference>
<comment type="subcellular location">
    <subcellularLocation>
        <location evidence="1">Cell membrane</location>
        <topology evidence="1">Multi-pass membrane protein</topology>
    </subcellularLocation>
</comment>
<evidence type="ECO:0000256" key="7">
    <source>
        <dbReference type="ARBA" id="ARBA00022989"/>
    </source>
</evidence>
<dbReference type="GO" id="GO:0004930">
    <property type="term" value="F:G protein-coupled receptor activity"/>
    <property type="evidence" value="ECO:0007669"/>
    <property type="project" value="UniProtKB-KW"/>
</dbReference>
<evidence type="ECO:0000256" key="5">
    <source>
        <dbReference type="ARBA" id="ARBA00022692"/>
    </source>
</evidence>
<dbReference type="InterPro" id="IPR027430">
    <property type="entry name" value="Retinal_BS"/>
</dbReference>
<name>A0A835U3B9_9PASS</name>
<keyword evidence="6" id="KW-0681">Retinal protein</keyword>
<feature type="transmembrane region" description="Helical" evidence="23">
    <location>
        <begin position="143"/>
        <end position="167"/>
    </location>
</feature>
<gene>
    <name evidence="26" type="ORF">IHE44_0009764</name>
    <name evidence="25" type="ORF">IHE44_012264</name>
</gene>
<dbReference type="InterPro" id="IPR002962">
    <property type="entry name" value="Peropsin"/>
</dbReference>
<proteinExistence type="inferred from homology"/>
<dbReference type="PRINTS" id="PR00237">
    <property type="entry name" value="GPCRRHODOPSN"/>
</dbReference>
<comment type="caution">
    <text evidence="25">The sequence shown here is derived from an EMBL/GenBank/DDBJ whole genome shotgun (WGS) entry which is preliminary data.</text>
</comment>
<evidence type="ECO:0000256" key="11">
    <source>
        <dbReference type="ARBA" id="ARBA00023139"/>
    </source>
</evidence>